<reference evidence="2" key="1">
    <citation type="submission" date="2018-05" db="EMBL/GenBank/DDBJ databases">
        <title>Draft genome of Mucuna pruriens seed.</title>
        <authorList>
            <person name="Nnadi N.E."/>
            <person name="Vos R."/>
            <person name="Hasami M.H."/>
            <person name="Devisetty U.K."/>
            <person name="Aguiy J.C."/>
        </authorList>
    </citation>
    <scope>NUCLEOTIDE SEQUENCE [LARGE SCALE GENOMIC DNA]</scope>
    <source>
        <tissue evidence="2">Seed</tissue>
    </source>
</reference>
<protein>
    <submittedName>
        <fullName evidence="2">Uncharacterized protein</fullName>
    </submittedName>
</protein>
<evidence type="ECO:0000256" key="1">
    <source>
        <dbReference type="SAM" id="MobiDB-lite"/>
    </source>
</evidence>
<feature type="compositionally biased region" description="Basic and acidic residues" evidence="1">
    <location>
        <begin position="98"/>
        <end position="140"/>
    </location>
</feature>
<name>A0A371ED31_MUCPR</name>
<dbReference type="Proteomes" id="UP000257109">
    <property type="component" value="Unassembled WGS sequence"/>
</dbReference>
<proteinExistence type="predicted"/>
<keyword evidence="3" id="KW-1185">Reference proteome</keyword>
<sequence length="177" mass="20386">RGNNVNANGKTETLTWRTLDHTSYNGRGDGYQTVSLAFMLGKYSDEYPWKLHIFSLGDHDNMTAGFSFEHKEQKVILKPLLLKEVNEDQVMMKLGGVGEKKKEQKEKERKNGDEKKTKEDRASKGTECPKKKSEKKKSMEGKQIMMMSWRVVLKRCWKASKKFFPRTSNEDCLQSGG</sequence>
<feature type="region of interest" description="Disordered" evidence="1">
    <location>
        <begin position="94"/>
        <end position="142"/>
    </location>
</feature>
<accession>A0A371ED31</accession>
<dbReference type="EMBL" id="QJKJ01014660">
    <property type="protein sequence ID" value="RDX63884.1"/>
    <property type="molecule type" value="Genomic_DNA"/>
</dbReference>
<comment type="caution">
    <text evidence="2">The sequence shown here is derived from an EMBL/GenBank/DDBJ whole genome shotgun (WGS) entry which is preliminary data.</text>
</comment>
<gene>
    <name evidence="2" type="ORF">CR513_57628</name>
</gene>
<feature type="non-terminal residue" evidence="2">
    <location>
        <position position="1"/>
    </location>
</feature>
<evidence type="ECO:0000313" key="2">
    <source>
        <dbReference type="EMBL" id="RDX63884.1"/>
    </source>
</evidence>
<feature type="non-terminal residue" evidence="2">
    <location>
        <position position="177"/>
    </location>
</feature>
<evidence type="ECO:0000313" key="3">
    <source>
        <dbReference type="Proteomes" id="UP000257109"/>
    </source>
</evidence>
<organism evidence="2 3">
    <name type="scientific">Mucuna pruriens</name>
    <name type="common">Velvet bean</name>
    <name type="synonym">Dolichos pruriens</name>
    <dbReference type="NCBI Taxonomy" id="157652"/>
    <lineage>
        <taxon>Eukaryota</taxon>
        <taxon>Viridiplantae</taxon>
        <taxon>Streptophyta</taxon>
        <taxon>Embryophyta</taxon>
        <taxon>Tracheophyta</taxon>
        <taxon>Spermatophyta</taxon>
        <taxon>Magnoliopsida</taxon>
        <taxon>eudicotyledons</taxon>
        <taxon>Gunneridae</taxon>
        <taxon>Pentapetalae</taxon>
        <taxon>rosids</taxon>
        <taxon>fabids</taxon>
        <taxon>Fabales</taxon>
        <taxon>Fabaceae</taxon>
        <taxon>Papilionoideae</taxon>
        <taxon>50 kb inversion clade</taxon>
        <taxon>NPAAA clade</taxon>
        <taxon>indigoferoid/millettioid clade</taxon>
        <taxon>Phaseoleae</taxon>
        <taxon>Mucuna</taxon>
    </lineage>
</organism>
<dbReference type="AlphaFoldDB" id="A0A371ED31"/>